<dbReference type="SUPFAM" id="SSF52172">
    <property type="entry name" value="CheY-like"/>
    <property type="match status" value="1"/>
</dbReference>
<dbReference type="Gene3D" id="3.40.50.2300">
    <property type="match status" value="1"/>
</dbReference>
<gene>
    <name evidence="3" type="ORF">J2W48_002937</name>
</gene>
<dbReference type="EMBL" id="JAVDWQ010000009">
    <property type="protein sequence ID" value="MDR7210986.1"/>
    <property type="molecule type" value="Genomic_DNA"/>
</dbReference>
<protein>
    <submittedName>
        <fullName evidence="3">CheY-like chemotaxis protein</fullName>
    </submittedName>
</protein>
<keyword evidence="4" id="KW-1185">Reference proteome</keyword>
<dbReference type="PROSITE" id="PS50110">
    <property type="entry name" value="RESPONSE_REGULATORY"/>
    <property type="match status" value="1"/>
</dbReference>
<dbReference type="InterPro" id="IPR052893">
    <property type="entry name" value="TCS_response_regulator"/>
</dbReference>
<dbReference type="Proteomes" id="UP001269081">
    <property type="component" value="Unassembled WGS sequence"/>
</dbReference>
<keyword evidence="1" id="KW-0597">Phosphoprotein</keyword>
<feature type="modified residue" description="4-aspartylphosphate" evidence="1">
    <location>
        <position position="69"/>
    </location>
</feature>
<dbReference type="SMART" id="SM00448">
    <property type="entry name" value="REC"/>
    <property type="match status" value="1"/>
</dbReference>
<dbReference type="InterPro" id="IPR001789">
    <property type="entry name" value="Sig_transdc_resp-reg_receiver"/>
</dbReference>
<evidence type="ECO:0000313" key="4">
    <source>
        <dbReference type="Proteomes" id="UP001269081"/>
    </source>
</evidence>
<proteinExistence type="predicted"/>
<organism evidence="3 4">
    <name type="scientific">Flavobacterium piscis</name>
    <dbReference type="NCBI Taxonomy" id="1114874"/>
    <lineage>
        <taxon>Bacteria</taxon>
        <taxon>Pseudomonadati</taxon>
        <taxon>Bacteroidota</taxon>
        <taxon>Flavobacteriia</taxon>
        <taxon>Flavobacteriales</taxon>
        <taxon>Flavobacteriaceae</taxon>
        <taxon>Flavobacterium</taxon>
    </lineage>
</organism>
<name>A0ABU1YBV6_9FLAO</name>
<dbReference type="PANTHER" id="PTHR44520">
    <property type="entry name" value="RESPONSE REGULATOR RCP1-RELATED"/>
    <property type="match status" value="1"/>
</dbReference>
<reference evidence="3 4" key="1">
    <citation type="submission" date="2023-07" db="EMBL/GenBank/DDBJ databases">
        <title>Sorghum-associated microbial communities from plants grown in Nebraska, USA.</title>
        <authorList>
            <person name="Schachtman D."/>
        </authorList>
    </citation>
    <scope>NUCLEOTIDE SEQUENCE [LARGE SCALE GENOMIC DNA]</scope>
    <source>
        <strain evidence="3 4">4129</strain>
    </source>
</reference>
<dbReference type="Pfam" id="PF00072">
    <property type="entry name" value="Response_reg"/>
    <property type="match status" value="1"/>
</dbReference>
<sequence length="151" mass="17471">MSTFTKKAKKMNKGGPIIIIEDDLDDQEILTEVFKELDYKNEIIFFDDGESALEYLTATEVEPFIIFSDINMPKLSGMELREKIHQNEDLRLKSIPYLFFSTSAEQSHVVDAYSKSIQGFFVKPSSYKEIKETIKTIVSYWETCVSPNYVK</sequence>
<evidence type="ECO:0000259" key="2">
    <source>
        <dbReference type="PROSITE" id="PS50110"/>
    </source>
</evidence>
<dbReference type="RefSeq" id="WP_310282329.1">
    <property type="nucleotide sequence ID" value="NZ_JAVDWQ010000009.1"/>
</dbReference>
<accession>A0ABU1YBV6</accession>
<comment type="caution">
    <text evidence="3">The sequence shown here is derived from an EMBL/GenBank/DDBJ whole genome shotgun (WGS) entry which is preliminary data.</text>
</comment>
<feature type="domain" description="Response regulatory" evidence="2">
    <location>
        <begin position="16"/>
        <end position="138"/>
    </location>
</feature>
<evidence type="ECO:0000313" key="3">
    <source>
        <dbReference type="EMBL" id="MDR7210986.1"/>
    </source>
</evidence>
<evidence type="ECO:0000256" key="1">
    <source>
        <dbReference type="PROSITE-ProRule" id="PRU00169"/>
    </source>
</evidence>
<dbReference type="InterPro" id="IPR011006">
    <property type="entry name" value="CheY-like_superfamily"/>
</dbReference>
<dbReference type="PANTHER" id="PTHR44520:SF2">
    <property type="entry name" value="RESPONSE REGULATOR RCP1"/>
    <property type="match status" value="1"/>
</dbReference>